<reference evidence="1" key="1">
    <citation type="submission" date="2018-02" db="EMBL/GenBank/DDBJ databases">
        <title>Rhizophora mucronata_Transcriptome.</title>
        <authorList>
            <person name="Meera S.P."/>
            <person name="Sreeshan A."/>
            <person name="Augustine A."/>
        </authorList>
    </citation>
    <scope>NUCLEOTIDE SEQUENCE</scope>
    <source>
        <tissue evidence="1">Leaf</tissue>
    </source>
</reference>
<sequence length="16" mass="2010">MYVSVLQQWLQLFLNK</sequence>
<name>A0A2P2IWW9_RHIMU</name>
<organism evidence="1">
    <name type="scientific">Rhizophora mucronata</name>
    <name type="common">Asiatic mangrove</name>
    <dbReference type="NCBI Taxonomy" id="61149"/>
    <lineage>
        <taxon>Eukaryota</taxon>
        <taxon>Viridiplantae</taxon>
        <taxon>Streptophyta</taxon>
        <taxon>Embryophyta</taxon>
        <taxon>Tracheophyta</taxon>
        <taxon>Spermatophyta</taxon>
        <taxon>Magnoliopsida</taxon>
        <taxon>eudicotyledons</taxon>
        <taxon>Gunneridae</taxon>
        <taxon>Pentapetalae</taxon>
        <taxon>rosids</taxon>
        <taxon>fabids</taxon>
        <taxon>Malpighiales</taxon>
        <taxon>Rhizophoraceae</taxon>
        <taxon>Rhizophora</taxon>
    </lineage>
</organism>
<evidence type="ECO:0000313" key="1">
    <source>
        <dbReference type="EMBL" id="MBW85723.1"/>
    </source>
</evidence>
<dbReference type="EMBL" id="GGEC01005240">
    <property type="protein sequence ID" value="MBW85723.1"/>
    <property type="molecule type" value="Transcribed_RNA"/>
</dbReference>
<dbReference type="AlphaFoldDB" id="A0A2P2IWW9"/>
<accession>A0A2P2IWW9</accession>
<proteinExistence type="predicted"/>
<protein>
    <submittedName>
        <fullName evidence="1">Uncharacterized protein</fullName>
    </submittedName>
</protein>